<gene>
    <name evidence="1" type="ORF">CAMGR0001_0811</name>
</gene>
<dbReference type="AlphaFoldDB" id="C8PG18"/>
<accession>C8PG18</accession>
<proteinExistence type="predicted"/>
<dbReference type="STRING" id="824.CGRAC_1215"/>
<sequence>MRLVFRRHAATRFCKRLVCGGAVGAARIKYTAVAYERNARLNFTRSLLRKHLHALRIYTRRGARIRDAKNEAVCARDAKYRGAKYRGAGSGRAVHETSRKAKRLLGLRSRRPSKIGFFKISPARRSQKSAFNFFSPAQILKSAL</sequence>
<evidence type="ECO:0000313" key="2">
    <source>
        <dbReference type="Proteomes" id="UP000005709"/>
    </source>
</evidence>
<dbReference type="Proteomes" id="UP000005709">
    <property type="component" value="Unassembled WGS sequence"/>
</dbReference>
<comment type="caution">
    <text evidence="1">The sequence shown here is derived from an EMBL/GenBank/DDBJ whole genome shotgun (WGS) entry which is preliminary data.</text>
</comment>
<dbReference type="EMBL" id="ACYG01000019">
    <property type="protein sequence ID" value="EEV18056.1"/>
    <property type="molecule type" value="Genomic_DNA"/>
</dbReference>
<evidence type="ECO:0000313" key="1">
    <source>
        <dbReference type="EMBL" id="EEV18056.1"/>
    </source>
</evidence>
<reference evidence="1 2" key="1">
    <citation type="submission" date="2009-07" db="EMBL/GenBank/DDBJ databases">
        <authorList>
            <person name="Madupu R."/>
            <person name="Sebastian Y."/>
            <person name="Durkin A.S."/>
            <person name="Torralba M."/>
            <person name="Methe B."/>
            <person name="Sutton G.G."/>
            <person name="Strausberg R.L."/>
            <person name="Nelson K.E."/>
        </authorList>
    </citation>
    <scope>NUCLEOTIDE SEQUENCE [LARGE SCALE GENOMIC DNA]</scope>
    <source>
        <strain evidence="1 2">RM3268</strain>
    </source>
</reference>
<name>C8PG18_9BACT</name>
<protein>
    <submittedName>
        <fullName evidence="1">Uncharacterized protein</fullName>
    </submittedName>
</protein>
<organism evidence="1 2">
    <name type="scientific">Campylobacter gracilis RM3268</name>
    <dbReference type="NCBI Taxonomy" id="553220"/>
    <lineage>
        <taxon>Bacteria</taxon>
        <taxon>Pseudomonadati</taxon>
        <taxon>Campylobacterota</taxon>
        <taxon>Epsilonproteobacteria</taxon>
        <taxon>Campylobacterales</taxon>
        <taxon>Campylobacteraceae</taxon>
        <taxon>Campylobacter</taxon>
    </lineage>
</organism>
<keyword evidence="2" id="KW-1185">Reference proteome</keyword>